<dbReference type="InterPro" id="IPR036614">
    <property type="entry name" value="RusA-like_sf"/>
</dbReference>
<dbReference type="GO" id="GO:0006310">
    <property type="term" value="P:DNA recombination"/>
    <property type="evidence" value="ECO:0007669"/>
    <property type="project" value="InterPro"/>
</dbReference>
<dbReference type="EMBL" id="BRXS01000002">
    <property type="protein sequence ID" value="GLC25082.1"/>
    <property type="molecule type" value="Genomic_DNA"/>
</dbReference>
<dbReference type="AlphaFoldDB" id="A0AA37Q7C9"/>
<sequence>MRLSELPVEFQKKVRAELERQAAARAPVPNPAPAGAPAFTGTAVIGDPPIARRVGDRLELVLPFAPRTKKNSTTLGVKQSKAYIAYRNAVVAHLASFREQLALPLPDRPYNLAAVFYTDSAGDQADRFGLEQALADALQDAQVIADDWWFRTGDGTRVVSDHARPRVELSITPLPV</sequence>
<dbReference type="GO" id="GO:0006281">
    <property type="term" value="P:DNA repair"/>
    <property type="evidence" value="ECO:0007669"/>
    <property type="project" value="InterPro"/>
</dbReference>
<gene>
    <name evidence="1" type="ORF">rosag_15950</name>
</gene>
<dbReference type="GO" id="GO:0000287">
    <property type="term" value="F:magnesium ion binding"/>
    <property type="evidence" value="ECO:0007669"/>
    <property type="project" value="InterPro"/>
</dbReference>
<proteinExistence type="predicted"/>
<reference evidence="1" key="1">
    <citation type="submission" date="2022-08" db="EMBL/GenBank/DDBJ databases">
        <title>Draft genome sequencing of Roseisolibacter agri AW1220.</title>
        <authorList>
            <person name="Tobiishi Y."/>
            <person name="Tonouchi A."/>
        </authorList>
    </citation>
    <scope>NUCLEOTIDE SEQUENCE</scope>
    <source>
        <strain evidence="1">AW1220</strain>
    </source>
</reference>
<dbReference type="Proteomes" id="UP001161325">
    <property type="component" value="Unassembled WGS sequence"/>
</dbReference>
<protein>
    <submittedName>
        <fullName evidence="1">Uncharacterized protein</fullName>
    </submittedName>
</protein>
<dbReference type="Gene3D" id="3.30.1330.70">
    <property type="entry name" value="Holliday junction resolvase RusA"/>
    <property type="match status" value="1"/>
</dbReference>
<organism evidence="1 2">
    <name type="scientific">Roseisolibacter agri</name>
    <dbReference type="NCBI Taxonomy" id="2014610"/>
    <lineage>
        <taxon>Bacteria</taxon>
        <taxon>Pseudomonadati</taxon>
        <taxon>Gemmatimonadota</taxon>
        <taxon>Gemmatimonadia</taxon>
        <taxon>Gemmatimonadales</taxon>
        <taxon>Gemmatimonadaceae</taxon>
        <taxon>Roseisolibacter</taxon>
    </lineage>
</organism>
<evidence type="ECO:0000313" key="2">
    <source>
        <dbReference type="Proteomes" id="UP001161325"/>
    </source>
</evidence>
<accession>A0AA37Q7C9</accession>
<name>A0AA37Q7C9_9BACT</name>
<comment type="caution">
    <text evidence="1">The sequence shown here is derived from an EMBL/GenBank/DDBJ whole genome shotgun (WGS) entry which is preliminary data.</text>
</comment>
<keyword evidence="2" id="KW-1185">Reference proteome</keyword>
<evidence type="ECO:0000313" key="1">
    <source>
        <dbReference type="EMBL" id="GLC25082.1"/>
    </source>
</evidence>